<evidence type="ECO:0000256" key="6">
    <source>
        <dbReference type="ARBA" id="ARBA00023136"/>
    </source>
</evidence>
<organism evidence="8 9">
    <name type="scientific">Spiroplasma syrphidicola EA-1</name>
    <dbReference type="NCBI Taxonomy" id="1276229"/>
    <lineage>
        <taxon>Bacteria</taxon>
        <taxon>Bacillati</taxon>
        <taxon>Mycoplasmatota</taxon>
        <taxon>Mollicutes</taxon>
        <taxon>Entomoplasmatales</taxon>
        <taxon>Spiroplasmataceae</taxon>
        <taxon>Spiroplasma</taxon>
    </lineage>
</organism>
<dbReference type="PATRIC" id="fig|1276229.3.peg.356"/>
<feature type="transmembrane region" description="Helical" evidence="7">
    <location>
        <begin position="438"/>
        <end position="464"/>
    </location>
</feature>
<comment type="subcellular location">
    <subcellularLocation>
        <location evidence="1">Cell membrane</location>
        <topology evidence="1">Multi-pass membrane protein</topology>
    </subcellularLocation>
</comment>
<feature type="transmembrane region" description="Helical" evidence="7">
    <location>
        <begin position="409"/>
        <end position="431"/>
    </location>
</feature>
<keyword evidence="2" id="KW-0813">Transport</keyword>
<feature type="transmembrane region" description="Helical" evidence="7">
    <location>
        <begin position="130"/>
        <end position="155"/>
    </location>
</feature>
<dbReference type="eggNOG" id="COG0534">
    <property type="taxonomic scope" value="Bacteria"/>
</dbReference>
<dbReference type="GO" id="GO:0005886">
    <property type="term" value="C:plasma membrane"/>
    <property type="evidence" value="ECO:0007669"/>
    <property type="project" value="UniProtKB-SubCell"/>
</dbReference>
<evidence type="ECO:0000256" key="2">
    <source>
        <dbReference type="ARBA" id="ARBA00022448"/>
    </source>
</evidence>
<dbReference type="Pfam" id="PF01554">
    <property type="entry name" value="MatE"/>
    <property type="match status" value="1"/>
</dbReference>
<evidence type="ECO:0000256" key="1">
    <source>
        <dbReference type="ARBA" id="ARBA00004651"/>
    </source>
</evidence>
<proteinExistence type="predicted"/>
<evidence type="ECO:0000256" key="3">
    <source>
        <dbReference type="ARBA" id="ARBA00022475"/>
    </source>
</evidence>
<dbReference type="STRING" id="1276229.SSYRP_v1c03590"/>
<accession>R4U5S2</accession>
<dbReference type="EMBL" id="CP005078">
    <property type="protein sequence ID" value="AGM25953.1"/>
    <property type="molecule type" value="Genomic_DNA"/>
</dbReference>
<protein>
    <submittedName>
        <fullName evidence="8">MATE efflux family protein</fullName>
    </submittedName>
</protein>
<evidence type="ECO:0000256" key="7">
    <source>
        <dbReference type="SAM" id="Phobius"/>
    </source>
</evidence>
<evidence type="ECO:0000313" key="8">
    <source>
        <dbReference type="EMBL" id="AGM25953.1"/>
    </source>
</evidence>
<sequence>MTTVLTKREQTLRYEKPWKTILIFCLPTVFLMIVQGLYNILDKSLAQVFAAPDAIHNQYYIDMYNQMKGTLVNEIPLADMRSFINVATQYASQTYNLLWAFSVMFGMGCAMNFSIAFGKRDTHKMQELSGNAFAVTTLFSILISFIIFSLVYPGWGAVFITSQMGSHFNPITQALCWNYTIPMLLATPMMFLSYYFISLIRSEGRMKWVMAMVVSSLAINAGVAIFFMRVVHLEMAGAMLGTVFSWIVQVIWGFFIVFKTKDSYAKFTWANLVNIKLNNIWQFMRAGFPNFIINGAIVITSYVSTMLVVQLPNQDFNDGVSVLQELYSSMVPWMTLILSAGIGMTQGSRTILAYNFGAEKYQRIWQILKRVSIIIIAWFVLMLIVIISFGQQMMELFAFPHEYAVQYRWWIVINFATYPFCGFTYIALTLFQGINRSFLATLTSSLRTVIVILPLIGIGYAVSVKTGNPIFFYIFIGLTDLCSAAIIIPILAYFWFKYRTKLIDKPDDYEHDQISETHHLRKTKKNLVNPKE</sequence>
<feature type="transmembrane region" description="Helical" evidence="7">
    <location>
        <begin position="331"/>
        <end position="355"/>
    </location>
</feature>
<reference evidence="8 9" key="1">
    <citation type="journal article" date="2013" name="Genome Biol. Evol.">
        <title>Complete genomes of two dipteran-associated spiroplasmas provided insights into the origin, dynamics, and impacts of viral invasion in spiroplasma.</title>
        <authorList>
            <person name="Ku C."/>
            <person name="Lo W.S."/>
            <person name="Chen L.L."/>
            <person name="Kuo C.H."/>
        </authorList>
    </citation>
    <scope>NUCLEOTIDE SEQUENCE [LARGE SCALE GENOMIC DNA]</scope>
    <source>
        <strain evidence="8">EA-1</strain>
    </source>
</reference>
<dbReference type="AlphaFoldDB" id="R4U5S2"/>
<feature type="transmembrane region" description="Helical" evidence="7">
    <location>
        <begin position="175"/>
        <end position="197"/>
    </location>
</feature>
<dbReference type="RefSeq" id="WP_016340602.1">
    <property type="nucleotide sequence ID" value="NC_021284.1"/>
</dbReference>
<keyword evidence="5 7" id="KW-1133">Transmembrane helix</keyword>
<feature type="transmembrane region" description="Helical" evidence="7">
    <location>
        <begin position="21"/>
        <end position="41"/>
    </location>
</feature>
<dbReference type="KEGG" id="ssyr:SSYRP_v1c03590"/>
<dbReference type="GO" id="GO:0015297">
    <property type="term" value="F:antiporter activity"/>
    <property type="evidence" value="ECO:0007669"/>
    <property type="project" value="InterPro"/>
</dbReference>
<dbReference type="Proteomes" id="UP000013963">
    <property type="component" value="Chromosome"/>
</dbReference>
<dbReference type="InterPro" id="IPR052031">
    <property type="entry name" value="Membrane_Transporter-Flippase"/>
</dbReference>
<name>R4U5S2_9MOLU</name>
<dbReference type="GO" id="GO:0042910">
    <property type="term" value="F:xenobiotic transmembrane transporter activity"/>
    <property type="evidence" value="ECO:0007669"/>
    <property type="project" value="InterPro"/>
</dbReference>
<gene>
    <name evidence="8" type="ORF">SSYRP_v1c03590</name>
</gene>
<dbReference type="InterPro" id="IPR002528">
    <property type="entry name" value="MATE_fam"/>
</dbReference>
<dbReference type="PANTHER" id="PTHR43549">
    <property type="entry name" value="MULTIDRUG RESISTANCE PROTEIN YPNP-RELATED"/>
    <property type="match status" value="1"/>
</dbReference>
<feature type="transmembrane region" description="Helical" evidence="7">
    <location>
        <begin position="97"/>
        <end position="118"/>
    </location>
</feature>
<dbReference type="HOGENOM" id="CLU_494235_0_0_14"/>
<dbReference type="OrthoDB" id="9811110at2"/>
<keyword evidence="9" id="KW-1185">Reference proteome</keyword>
<feature type="transmembrane region" description="Helical" evidence="7">
    <location>
        <begin position="291"/>
        <end position="311"/>
    </location>
</feature>
<feature type="transmembrane region" description="Helical" evidence="7">
    <location>
        <begin position="367"/>
        <end position="389"/>
    </location>
</feature>
<feature type="transmembrane region" description="Helical" evidence="7">
    <location>
        <begin position="470"/>
        <end position="496"/>
    </location>
</feature>
<keyword evidence="3" id="KW-1003">Cell membrane</keyword>
<evidence type="ECO:0000256" key="5">
    <source>
        <dbReference type="ARBA" id="ARBA00022989"/>
    </source>
</evidence>
<feature type="transmembrane region" description="Helical" evidence="7">
    <location>
        <begin position="209"/>
        <end position="230"/>
    </location>
</feature>
<evidence type="ECO:0000313" key="9">
    <source>
        <dbReference type="Proteomes" id="UP000013963"/>
    </source>
</evidence>
<dbReference type="PANTHER" id="PTHR43549:SF2">
    <property type="entry name" value="MULTIDRUG RESISTANCE PROTEIN NORM-RELATED"/>
    <property type="match status" value="1"/>
</dbReference>
<evidence type="ECO:0000256" key="4">
    <source>
        <dbReference type="ARBA" id="ARBA00022692"/>
    </source>
</evidence>
<keyword evidence="4 7" id="KW-0812">Transmembrane</keyword>
<keyword evidence="6 7" id="KW-0472">Membrane</keyword>
<feature type="transmembrane region" description="Helical" evidence="7">
    <location>
        <begin position="236"/>
        <end position="258"/>
    </location>
</feature>